<dbReference type="RefSeq" id="WP_158523162.1">
    <property type="nucleotide sequence ID" value="NZ_AQQV01000002.1"/>
</dbReference>
<evidence type="ECO:0008006" key="4">
    <source>
        <dbReference type="Google" id="ProtNLM"/>
    </source>
</evidence>
<comment type="similarity">
    <text evidence="1">Belongs to the UPF0149 family.</text>
</comment>
<name>A0A1Y1SEP7_9GAMM</name>
<dbReference type="EMBL" id="AQQV01000002">
    <property type="protein sequence ID" value="ORE87478.1"/>
    <property type="molecule type" value="Genomic_DNA"/>
</dbReference>
<dbReference type="OrthoDB" id="9783391at2"/>
<reference evidence="2 3" key="1">
    <citation type="submission" date="2013-04" db="EMBL/GenBank/DDBJ databases">
        <title>Oceanococcus atlanticus 22II-S10r2 Genome Sequencing.</title>
        <authorList>
            <person name="Lai Q."/>
            <person name="Li G."/>
            <person name="Shao Z."/>
        </authorList>
    </citation>
    <scope>NUCLEOTIDE SEQUENCE [LARGE SCALE GENOMIC DNA]</scope>
    <source>
        <strain evidence="2 3">22II-S10r2</strain>
    </source>
</reference>
<dbReference type="Pfam" id="PF03695">
    <property type="entry name" value="UPF0149"/>
    <property type="match status" value="1"/>
</dbReference>
<dbReference type="PANTHER" id="PTHR37528:SF1">
    <property type="entry name" value="UPF0149 PROTEIN YGFB"/>
    <property type="match status" value="1"/>
</dbReference>
<organism evidence="2 3">
    <name type="scientific">Oceanococcus atlanticus</name>
    <dbReference type="NCBI Taxonomy" id="1317117"/>
    <lineage>
        <taxon>Bacteria</taxon>
        <taxon>Pseudomonadati</taxon>
        <taxon>Pseudomonadota</taxon>
        <taxon>Gammaproteobacteria</taxon>
        <taxon>Chromatiales</taxon>
        <taxon>Oceanococcaceae</taxon>
        <taxon>Oceanococcus</taxon>
    </lineage>
</organism>
<keyword evidence="3" id="KW-1185">Reference proteome</keyword>
<dbReference type="Proteomes" id="UP000192342">
    <property type="component" value="Unassembled WGS sequence"/>
</dbReference>
<evidence type="ECO:0000313" key="2">
    <source>
        <dbReference type="EMBL" id="ORE87478.1"/>
    </source>
</evidence>
<dbReference type="GO" id="GO:0005829">
    <property type="term" value="C:cytosol"/>
    <property type="evidence" value="ECO:0007669"/>
    <property type="project" value="TreeGrafter"/>
</dbReference>
<evidence type="ECO:0000313" key="3">
    <source>
        <dbReference type="Proteomes" id="UP000192342"/>
    </source>
</evidence>
<accession>A0A1Y1SEP7</accession>
<proteinExistence type="inferred from homology"/>
<comment type="caution">
    <text evidence="2">The sequence shown here is derived from an EMBL/GenBank/DDBJ whole genome shotgun (WGS) entry which is preliminary data.</text>
</comment>
<sequence length="170" mass="18664">MHEQTYNALADWLTEVESTTSPAGFHGQIAGMWCRHTQLPDDLALDEVNRNTPAWAALLDYAAQVRGDLEDPACSFQPVLPPDNAPLTERVAALADWSAGLMFGVGSAGELDKEKASDEVKELLRDLMEICKISVEEDEDGEAEEAYTEIVEYLKVAAQTLYVELHPQAG</sequence>
<dbReference type="SUPFAM" id="SSF101327">
    <property type="entry name" value="YgfB-like"/>
    <property type="match status" value="1"/>
</dbReference>
<protein>
    <recommendedName>
        <fullName evidence="4">YecA family protein</fullName>
    </recommendedName>
</protein>
<dbReference type="Gene3D" id="1.20.120.740">
    <property type="entry name" value="YgfB uncharacterised protein family UPF0149, PF03695"/>
    <property type="match status" value="1"/>
</dbReference>
<evidence type="ECO:0000256" key="1">
    <source>
        <dbReference type="ARBA" id="ARBA00038308"/>
    </source>
</evidence>
<dbReference type="InterPro" id="IPR036255">
    <property type="entry name" value="YgfB-like_sf"/>
</dbReference>
<dbReference type="AlphaFoldDB" id="A0A1Y1SEP7"/>
<dbReference type="InterPro" id="IPR011978">
    <property type="entry name" value="YgfB-like"/>
</dbReference>
<gene>
    <name evidence="2" type="ORF">ATO7_10562</name>
</gene>
<dbReference type="STRING" id="1317117.ATO7_10562"/>
<dbReference type="PANTHER" id="PTHR37528">
    <property type="entry name" value="UPF0149 PROTEIN YGFB"/>
    <property type="match status" value="1"/>
</dbReference>